<dbReference type="Proteomes" id="UP000499080">
    <property type="component" value="Unassembled WGS sequence"/>
</dbReference>
<reference evidence="1 2" key="1">
    <citation type="journal article" date="2019" name="Sci. Rep.">
        <title>Orb-weaving spider Araneus ventricosus genome elucidates the spidroin gene catalogue.</title>
        <authorList>
            <person name="Kono N."/>
            <person name="Nakamura H."/>
            <person name="Ohtoshi R."/>
            <person name="Moran D.A.P."/>
            <person name="Shinohara A."/>
            <person name="Yoshida Y."/>
            <person name="Fujiwara M."/>
            <person name="Mori M."/>
            <person name="Tomita M."/>
            <person name="Arakawa K."/>
        </authorList>
    </citation>
    <scope>NUCLEOTIDE SEQUENCE [LARGE SCALE GENOMIC DNA]</scope>
</reference>
<proteinExistence type="predicted"/>
<keyword evidence="2" id="KW-1185">Reference proteome</keyword>
<evidence type="ECO:0000313" key="2">
    <source>
        <dbReference type="Proteomes" id="UP000499080"/>
    </source>
</evidence>
<evidence type="ECO:0000313" key="1">
    <source>
        <dbReference type="EMBL" id="GBN23783.1"/>
    </source>
</evidence>
<dbReference type="AlphaFoldDB" id="A0A4Y2MB28"/>
<sequence length="153" mass="16926">MKIINNDRSGIVRGLFDTGAQRSSIRKAIAYKLGLKPVDQEMLSHGLLGGSGTKQESRNVYNITLQSLCSNFKHNISILDEKKMCGAIPRVQNPDMYPILKRKNIYLIETGEDVPEIGLLIGADYIGTLLTGTVESVDNHLVAIRTKLGWTLQ</sequence>
<organism evidence="1 2">
    <name type="scientific">Araneus ventricosus</name>
    <name type="common">Orbweaver spider</name>
    <name type="synonym">Epeira ventricosa</name>
    <dbReference type="NCBI Taxonomy" id="182803"/>
    <lineage>
        <taxon>Eukaryota</taxon>
        <taxon>Metazoa</taxon>
        <taxon>Ecdysozoa</taxon>
        <taxon>Arthropoda</taxon>
        <taxon>Chelicerata</taxon>
        <taxon>Arachnida</taxon>
        <taxon>Araneae</taxon>
        <taxon>Araneomorphae</taxon>
        <taxon>Entelegynae</taxon>
        <taxon>Araneoidea</taxon>
        <taxon>Araneidae</taxon>
        <taxon>Araneus</taxon>
    </lineage>
</organism>
<dbReference type="Gene3D" id="2.40.70.10">
    <property type="entry name" value="Acid Proteases"/>
    <property type="match status" value="1"/>
</dbReference>
<comment type="caution">
    <text evidence="1">The sequence shown here is derived from an EMBL/GenBank/DDBJ whole genome shotgun (WGS) entry which is preliminary data.</text>
</comment>
<accession>A0A4Y2MB28</accession>
<dbReference type="InterPro" id="IPR021109">
    <property type="entry name" value="Peptidase_aspartic_dom_sf"/>
</dbReference>
<dbReference type="EMBL" id="BGPR01122289">
    <property type="protein sequence ID" value="GBN23783.1"/>
    <property type="molecule type" value="Genomic_DNA"/>
</dbReference>
<dbReference type="OrthoDB" id="6433338at2759"/>
<feature type="non-terminal residue" evidence="1">
    <location>
        <position position="153"/>
    </location>
</feature>
<dbReference type="InterPro" id="IPR001969">
    <property type="entry name" value="Aspartic_peptidase_AS"/>
</dbReference>
<dbReference type="GO" id="GO:0004190">
    <property type="term" value="F:aspartic-type endopeptidase activity"/>
    <property type="evidence" value="ECO:0007669"/>
    <property type="project" value="InterPro"/>
</dbReference>
<name>A0A4Y2MB28_ARAVE</name>
<protein>
    <submittedName>
        <fullName evidence="1">Uncharacterized protein</fullName>
    </submittedName>
</protein>
<dbReference type="PROSITE" id="PS00141">
    <property type="entry name" value="ASP_PROTEASE"/>
    <property type="match status" value="1"/>
</dbReference>
<dbReference type="GO" id="GO:0006508">
    <property type="term" value="P:proteolysis"/>
    <property type="evidence" value="ECO:0007669"/>
    <property type="project" value="InterPro"/>
</dbReference>
<gene>
    <name evidence="1" type="ORF">AVEN_252063_1</name>
</gene>